<dbReference type="Gene3D" id="1.25.40.10">
    <property type="entry name" value="Tetratricopeptide repeat domain"/>
    <property type="match status" value="1"/>
</dbReference>
<dbReference type="Proteomes" id="UP000660729">
    <property type="component" value="Unassembled WGS sequence"/>
</dbReference>
<keyword evidence="1" id="KW-0677">Repeat</keyword>
<protein>
    <recommendedName>
        <fullName evidence="7">Fungal STAND N-terminal Goodbye domain-containing protein</fullName>
    </recommendedName>
</protein>
<evidence type="ECO:0008006" key="7">
    <source>
        <dbReference type="Google" id="ProtNLM"/>
    </source>
</evidence>
<comment type="caution">
    <text evidence="5">The sequence shown here is derived from an EMBL/GenBank/DDBJ whole genome shotgun (WGS) entry which is preliminary data.</text>
</comment>
<feature type="compositionally biased region" description="Basic and acidic residues" evidence="2">
    <location>
        <begin position="1379"/>
        <end position="1393"/>
    </location>
</feature>
<evidence type="ECO:0000256" key="2">
    <source>
        <dbReference type="SAM" id="MobiDB-lite"/>
    </source>
</evidence>
<gene>
    <name evidence="5" type="ORF">HII31_06929</name>
</gene>
<evidence type="ECO:0000313" key="5">
    <source>
        <dbReference type="EMBL" id="KAF7191884.1"/>
    </source>
</evidence>
<organism evidence="5 6">
    <name type="scientific">Pseudocercospora fuligena</name>
    <dbReference type="NCBI Taxonomy" id="685502"/>
    <lineage>
        <taxon>Eukaryota</taxon>
        <taxon>Fungi</taxon>
        <taxon>Dikarya</taxon>
        <taxon>Ascomycota</taxon>
        <taxon>Pezizomycotina</taxon>
        <taxon>Dothideomycetes</taxon>
        <taxon>Dothideomycetidae</taxon>
        <taxon>Mycosphaerellales</taxon>
        <taxon>Mycosphaerellaceae</taxon>
        <taxon>Pseudocercospora</taxon>
    </lineage>
</organism>
<sequence length="1550" mass="176669">MDTPPFGEDVDTRTFTTDNDLDTAWSQMIKTCNHRFDWNLNEDRSTSVEQILLQLCPPKTSTSETSKKAQKVFKSTRKCVQRLGEAAAQLSSITFGPAQQCLNAVSYVIAACQEFEAVFDNITILMERLSVFLERLKTYLDLGISKGTPVLAPQLRPTVYRVLEHFLTIMGITHKLARGWKGKFKLAMKIGAFGDDEGIQDAMTRLETLVWDVTKTEITTILQGVSESARNIRGTHVRLDELSDILGQHTGALQDVAGIVEKTATTMGRLETADQQRAAGEEDEKRIKQIREALFSTDLVKKSWDSRQSQLRSKHIEGTGEWLLMHSAFCRWADASKIGPNALSIKADQGFGKSHLCSSVIHHLLNKYHEESRIGIAYYYFQNEVSDNWERHNALGSALRAVIYQMALQQTTLGREYARHVSKECDQKGDFGGSEDLWRRMLGKIAMSLEGTYFIVLDGIDEIKDEEALASIVSQINEPLEGAKLRLRLLFTGRPRAINLLDQSTDSTVAEIQLRPPDQRPALNEADVLLYAKWRLNNMEIFKSQSKEATALKERAQLELGLGVSGDYFLLESKLDSISKRRGFREVEEIINSAKESREQAIANAFDQLESALSHDEIEEVNKMLVWATVTLFPLTVAQYHAILSLDAAFDPPISLEMQIRERYTPLFDIDEGKRVTLKSDGIITHLRNKFLASASPIDFEAESQEDNDHCDGLPNNQNGIERFAGVEVSMVQQIIRTHCRNVFGDDQVYNKFGFDNFFTAKHTLSDTPLLSTARIRLVPEDQCHAIITHAYLTAICNHLDDEDYADLIEFACNNLGDHISQIEDLDDIHISTAIKQDIGRKLVRVLRTERYIDTWWSDERLWLRSYSPGFLCPPSTVYNWLCDPTVRKAFADSPEDREWLRTTTGSGSRDFSVLRSVAERLAQRWSYHNTKPESLVELVSWLLTYMSELRGIAHDYGPTVVDLEELHKWTGSVFSLQDHIHNKASCLASTLAAFSLWSESIQYYEIAVRAHPERWRLTLDLALALGESERYEEAADVFTNLIEHNRKIIITDSDFRSAYWEIILPRMGPLHTHLKNYAAAEQACRELFDKSLASGSFEDSAQEAVYLLIEALDVQENYVELVRLFTDLDSLKLNDHSTGLVILLRAHSWEDTLHRRFFLAARKTDQLGTLLTIYQRAADAPSTDEMHYRDSMFIRYYHALFLWSESTHERHEAALNLWEKNMTVELPHIVHGMGLAHWPRQTTAAKLAVALLDSAKASGLTKPYNMATEGYKQRLERLIQHNSERSRRDYKYPRLTYARLNHLMGDQEFAKGVVRDMIRRALEDFQEEDNEFSYKAGVYHIAITLQALDDDVNAIAAWSLFTPLKTPMDASQSCKTSRSLEEHSDSSEEEQAKSGAYDDEEAEHFRDFSGLICEPASTTPAVEEEKLEGLLDTMCDGLCGSEWTYIDDIYSCKDCLDVQLCPACYAKLMNGQMDGTICDKNHSHLHLPKFDRQEWECTPRSMMWVGDKLVSKRAWADEIKREWEIDRFADLVEKVRVARRAAKKLRVKA</sequence>
<dbReference type="EMBL" id="JABCIY010000155">
    <property type="protein sequence ID" value="KAF7191884.1"/>
    <property type="molecule type" value="Genomic_DNA"/>
</dbReference>
<dbReference type="InterPro" id="IPR027417">
    <property type="entry name" value="P-loop_NTPase"/>
</dbReference>
<dbReference type="PANTHER" id="PTHR10039:SF17">
    <property type="entry name" value="FUNGAL STAND N-TERMINAL GOODBYE DOMAIN-CONTAINING PROTEIN-RELATED"/>
    <property type="match status" value="1"/>
</dbReference>
<proteinExistence type="predicted"/>
<dbReference type="SUPFAM" id="SSF48452">
    <property type="entry name" value="TPR-like"/>
    <property type="match status" value="1"/>
</dbReference>
<accession>A0A8H6RJ02</accession>
<feature type="region of interest" description="Disordered" evidence="2">
    <location>
        <begin position="1368"/>
        <end position="1400"/>
    </location>
</feature>
<dbReference type="PANTHER" id="PTHR10039">
    <property type="entry name" value="AMELOGENIN"/>
    <property type="match status" value="1"/>
</dbReference>
<feature type="domain" description="Nephrocystin 3-like N-terminal" evidence="4">
    <location>
        <begin position="318"/>
        <end position="494"/>
    </location>
</feature>
<dbReference type="InterPro" id="IPR056884">
    <property type="entry name" value="NPHP3-like_N"/>
</dbReference>
<dbReference type="InterPro" id="IPR031350">
    <property type="entry name" value="Goodbye_dom"/>
</dbReference>
<dbReference type="InterPro" id="IPR011990">
    <property type="entry name" value="TPR-like_helical_dom_sf"/>
</dbReference>
<keyword evidence="6" id="KW-1185">Reference proteome</keyword>
<reference evidence="5" key="1">
    <citation type="submission" date="2020-04" db="EMBL/GenBank/DDBJ databases">
        <title>Draft genome resource of the tomato pathogen Pseudocercospora fuligena.</title>
        <authorList>
            <person name="Zaccaron A."/>
        </authorList>
    </citation>
    <scope>NUCLEOTIDE SEQUENCE</scope>
    <source>
        <strain evidence="5">PF001</strain>
    </source>
</reference>
<dbReference type="OrthoDB" id="2913095at2759"/>
<name>A0A8H6RJ02_9PEZI</name>
<evidence type="ECO:0000259" key="3">
    <source>
        <dbReference type="Pfam" id="PF17109"/>
    </source>
</evidence>
<evidence type="ECO:0000256" key="1">
    <source>
        <dbReference type="ARBA" id="ARBA00022737"/>
    </source>
</evidence>
<dbReference type="Pfam" id="PF24883">
    <property type="entry name" value="NPHP3_N"/>
    <property type="match status" value="1"/>
</dbReference>
<evidence type="ECO:0000259" key="4">
    <source>
        <dbReference type="Pfam" id="PF24883"/>
    </source>
</evidence>
<dbReference type="Pfam" id="PF17109">
    <property type="entry name" value="Goodbye"/>
    <property type="match status" value="1"/>
</dbReference>
<feature type="domain" description="Fungal STAND N-terminal Goodbye" evidence="3">
    <location>
        <begin position="41"/>
        <end position="139"/>
    </location>
</feature>
<dbReference type="Gene3D" id="3.40.50.300">
    <property type="entry name" value="P-loop containing nucleotide triphosphate hydrolases"/>
    <property type="match status" value="1"/>
</dbReference>
<evidence type="ECO:0000313" key="6">
    <source>
        <dbReference type="Proteomes" id="UP000660729"/>
    </source>
</evidence>